<evidence type="ECO:0000313" key="2">
    <source>
        <dbReference type="EMBL" id="MBW7473849.1"/>
    </source>
</evidence>
<comment type="caution">
    <text evidence="2">The sequence shown here is derived from an EMBL/GenBank/DDBJ whole genome shotgun (WGS) entry which is preliminary data.</text>
</comment>
<dbReference type="Gene3D" id="3.40.190.10">
    <property type="entry name" value="Periplasmic binding protein-like II"/>
    <property type="match status" value="2"/>
</dbReference>
<dbReference type="InterPro" id="IPR050490">
    <property type="entry name" value="Bact_solute-bd_prot1"/>
</dbReference>
<gene>
    <name evidence="2" type="ORF">K0T92_03710</name>
</gene>
<dbReference type="EMBL" id="JAHZIJ010000001">
    <property type="protein sequence ID" value="MBW7473849.1"/>
    <property type="molecule type" value="Genomic_DNA"/>
</dbReference>
<accession>A0ABS7D1N4</accession>
<proteinExistence type="predicted"/>
<evidence type="ECO:0000313" key="3">
    <source>
        <dbReference type="Proteomes" id="UP000812277"/>
    </source>
</evidence>
<reference evidence="2 3" key="1">
    <citation type="submission" date="2021-07" db="EMBL/GenBank/DDBJ databases">
        <title>Paenibacillus radiodurans sp. nov., isolated from the southeastern edge of Tengger Desert.</title>
        <authorList>
            <person name="Zhang G."/>
        </authorList>
    </citation>
    <scope>NUCLEOTIDE SEQUENCE [LARGE SCALE GENOMIC DNA]</scope>
    <source>
        <strain evidence="2 3">DT7-4</strain>
    </source>
</reference>
<dbReference type="PROSITE" id="PS51257">
    <property type="entry name" value="PROKAR_LIPOPROTEIN"/>
    <property type="match status" value="1"/>
</dbReference>
<name>A0ABS7D1N4_9BACL</name>
<dbReference type="CDD" id="cd13585">
    <property type="entry name" value="PBP2_TMBP_like"/>
    <property type="match status" value="1"/>
</dbReference>
<feature type="signal peptide" evidence="1">
    <location>
        <begin position="1"/>
        <end position="21"/>
    </location>
</feature>
<keyword evidence="3" id="KW-1185">Reference proteome</keyword>
<dbReference type="PANTHER" id="PTHR43649:SF12">
    <property type="entry name" value="DIACETYLCHITOBIOSE BINDING PROTEIN DASA"/>
    <property type="match status" value="1"/>
</dbReference>
<keyword evidence="1" id="KW-0732">Signal</keyword>
<dbReference type="Pfam" id="PF01547">
    <property type="entry name" value="SBP_bac_1"/>
    <property type="match status" value="1"/>
</dbReference>
<dbReference type="PANTHER" id="PTHR43649">
    <property type="entry name" value="ARABINOSE-BINDING PROTEIN-RELATED"/>
    <property type="match status" value="1"/>
</dbReference>
<evidence type="ECO:0000256" key="1">
    <source>
        <dbReference type="SAM" id="SignalP"/>
    </source>
</evidence>
<organism evidence="2 3">
    <name type="scientific">Paenibacillus oenotherae</name>
    <dbReference type="NCBI Taxonomy" id="1435645"/>
    <lineage>
        <taxon>Bacteria</taxon>
        <taxon>Bacillati</taxon>
        <taxon>Bacillota</taxon>
        <taxon>Bacilli</taxon>
        <taxon>Bacillales</taxon>
        <taxon>Paenibacillaceae</taxon>
        <taxon>Paenibacillus</taxon>
    </lineage>
</organism>
<dbReference type="RefSeq" id="WP_219871038.1">
    <property type="nucleotide sequence ID" value="NZ_JAHZIJ010000001.1"/>
</dbReference>
<dbReference type="SUPFAM" id="SSF53850">
    <property type="entry name" value="Periplasmic binding protein-like II"/>
    <property type="match status" value="1"/>
</dbReference>
<dbReference type="Proteomes" id="UP000812277">
    <property type="component" value="Unassembled WGS sequence"/>
</dbReference>
<feature type="chain" id="PRO_5046032911" evidence="1">
    <location>
        <begin position="22"/>
        <end position="435"/>
    </location>
</feature>
<protein>
    <submittedName>
        <fullName evidence="2">Sugar ABC transporter substrate-binding protein</fullName>
    </submittedName>
</protein>
<dbReference type="InterPro" id="IPR006059">
    <property type="entry name" value="SBP"/>
</dbReference>
<sequence length="435" mass="46963">MKRTKSSIVGLTLALTMGLTACGGNQNSENAPSADKPFAGQKLTVFALSHPWTDGLKSSLGEFENATGIDVDLQVFPEEQLQQKLAVQFTSQAGTPDVFTYRPFMEKLLYDKNGWTEPLDSYVGKNAAYDFGDFSKASVDGSMVNGKLMSIPLWTDQFVMYYRKDILEKNNIPVPKTLAELEAAAKQLNDPANDFYGFVSRGQRNALVSAAASFVYSEGGDFIVDGKAAVNTPEAIRGFEIYANLLKNYGPKGSLNMGWPQAAALFAQGKAAFYVDASALFNNTTDPEKSLVAKDVAFAPFPAGTAGQKPYAIAAWALAMNPKSEKKDAAWAFMEWSSSKENVLRIQQSGVPGARDSVWASPEGIEKFPADLADAIKTTMSIGVDHSVPQVMSVTEARDVVGSIVVKAMLGEDIHKAAETANKELQAIIESDSKK</sequence>